<reference evidence="1 2" key="1">
    <citation type="submission" date="2023-10" db="EMBL/GenBank/DDBJ databases">
        <title>Chromosome-scale genome assembly provides insights into flower coloration mechanisms of Canna indica.</title>
        <authorList>
            <person name="Li C."/>
        </authorList>
    </citation>
    <scope>NUCLEOTIDE SEQUENCE [LARGE SCALE GENOMIC DNA]</scope>
    <source>
        <tissue evidence="1">Flower</tissue>
    </source>
</reference>
<name>A0AAQ3QIH1_9LILI</name>
<gene>
    <name evidence="1" type="ORF">Cni_G21231</name>
</gene>
<evidence type="ECO:0000313" key="1">
    <source>
        <dbReference type="EMBL" id="WOL12464.1"/>
    </source>
</evidence>
<sequence length="52" mass="5735">MDTKERQTDLSLPSEIEAIEENGLRGAKTGPTSGVTTQLQYNIHILTPTELH</sequence>
<dbReference type="AlphaFoldDB" id="A0AAQ3QIH1"/>
<dbReference type="EMBL" id="CP136895">
    <property type="protein sequence ID" value="WOL12464.1"/>
    <property type="molecule type" value="Genomic_DNA"/>
</dbReference>
<protein>
    <submittedName>
        <fullName evidence="1">Uncharacterized protein</fullName>
    </submittedName>
</protein>
<dbReference type="Proteomes" id="UP001327560">
    <property type="component" value="Chromosome 6"/>
</dbReference>
<proteinExistence type="predicted"/>
<evidence type="ECO:0000313" key="2">
    <source>
        <dbReference type="Proteomes" id="UP001327560"/>
    </source>
</evidence>
<accession>A0AAQ3QIH1</accession>
<keyword evidence="2" id="KW-1185">Reference proteome</keyword>
<organism evidence="1 2">
    <name type="scientific">Canna indica</name>
    <name type="common">Indian-shot</name>
    <dbReference type="NCBI Taxonomy" id="4628"/>
    <lineage>
        <taxon>Eukaryota</taxon>
        <taxon>Viridiplantae</taxon>
        <taxon>Streptophyta</taxon>
        <taxon>Embryophyta</taxon>
        <taxon>Tracheophyta</taxon>
        <taxon>Spermatophyta</taxon>
        <taxon>Magnoliopsida</taxon>
        <taxon>Liliopsida</taxon>
        <taxon>Zingiberales</taxon>
        <taxon>Cannaceae</taxon>
        <taxon>Canna</taxon>
    </lineage>
</organism>